<evidence type="ECO:0000313" key="1">
    <source>
        <dbReference type="EMBL" id="KAF1938030.1"/>
    </source>
</evidence>
<accession>A0A6A5SE87</accession>
<dbReference type="EMBL" id="ML976117">
    <property type="protein sequence ID" value="KAF1938030.1"/>
    <property type="molecule type" value="Genomic_DNA"/>
</dbReference>
<proteinExistence type="predicted"/>
<dbReference type="Proteomes" id="UP000800038">
    <property type="component" value="Unassembled WGS sequence"/>
</dbReference>
<dbReference type="OrthoDB" id="3768101at2759"/>
<keyword evidence="2" id="KW-1185">Reference proteome</keyword>
<evidence type="ECO:0000313" key="2">
    <source>
        <dbReference type="Proteomes" id="UP000800038"/>
    </source>
</evidence>
<name>A0A6A5SE87_9PLEO</name>
<feature type="non-terminal residue" evidence="1">
    <location>
        <position position="67"/>
    </location>
</feature>
<sequence>MLRNAELPEGLWTYAYQEAVYKKNRAPSKALKFLKTPWEALYGTRPDISKDNAWGARVYVTVPPDAR</sequence>
<dbReference type="AlphaFoldDB" id="A0A6A5SE87"/>
<protein>
    <submittedName>
        <fullName evidence="1">Uncharacterized protein</fullName>
    </submittedName>
</protein>
<gene>
    <name evidence="1" type="ORF">EJ02DRAFT_294748</name>
</gene>
<organism evidence="1 2">
    <name type="scientific">Clathrospora elynae</name>
    <dbReference type="NCBI Taxonomy" id="706981"/>
    <lineage>
        <taxon>Eukaryota</taxon>
        <taxon>Fungi</taxon>
        <taxon>Dikarya</taxon>
        <taxon>Ascomycota</taxon>
        <taxon>Pezizomycotina</taxon>
        <taxon>Dothideomycetes</taxon>
        <taxon>Pleosporomycetidae</taxon>
        <taxon>Pleosporales</taxon>
        <taxon>Diademaceae</taxon>
        <taxon>Clathrospora</taxon>
    </lineage>
</organism>
<reference evidence="1" key="1">
    <citation type="journal article" date="2020" name="Stud. Mycol.">
        <title>101 Dothideomycetes genomes: a test case for predicting lifestyles and emergence of pathogens.</title>
        <authorList>
            <person name="Haridas S."/>
            <person name="Albert R."/>
            <person name="Binder M."/>
            <person name="Bloem J."/>
            <person name="Labutti K."/>
            <person name="Salamov A."/>
            <person name="Andreopoulos B."/>
            <person name="Baker S."/>
            <person name="Barry K."/>
            <person name="Bills G."/>
            <person name="Bluhm B."/>
            <person name="Cannon C."/>
            <person name="Castanera R."/>
            <person name="Culley D."/>
            <person name="Daum C."/>
            <person name="Ezra D."/>
            <person name="Gonzalez J."/>
            <person name="Henrissat B."/>
            <person name="Kuo A."/>
            <person name="Liang C."/>
            <person name="Lipzen A."/>
            <person name="Lutzoni F."/>
            <person name="Magnuson J."/>
            <person name="Mondo S."/>
            <person name="Nolan M."/>
            <person name="Ohm R."/>
            <person name="Pangilinan J."/>
            <person name="Park H.-J."/>
            <person name="Ramirez L."/>
            <person name="Alfaro M."/>
            <person name="Sun H."/>
            <person name="Tritt A."/>
            <person name="Yoshinaga Y."/>
            <person name="Zwiers L.-H."/>
            <person name="Turgeon B."/>
            <person name="Goodwin S."/>
            <person name="Spatafora J."/>
            <person name="Crous P."/>
            <person name="Grigoriev I."/>
        </authorList>
    </citation>
    <scope>NUCLEOTIDE SEQUENCE</scope>
    <source>
        <strain evidence="1">CBS 161.51</strain>
    </source>
</reference>